<dbReference type="GO" id="GO:0000981">
    <property type="term" value="F:DNA-binding transcription factor activity, RNA polymerase II-specific"/>
    <property type="evidence" value="ECO:0007669"/>
    <property type="project" value="TreeGrafter"/>
</dbReference>
<evidence type="ECO:0000256" key="2">
    <source>
        <dbReference type="ARBA" id="ARBA00022745"/>
    </source>
</evidence>
<keyword evidence="6" id="KW-0539">Nucleus</keyword>
<comment type="caution">
    <text evidence="10">The sequence shown here is derived from an EMBL/GenBank/DDBJ whole genome shotgun (WGS) entry which is preliminary data.</text>
</comment>
<evidence type="ECO:0000256" key="1">
    <source>
        <dbReference type="ARBA" id="ARBA00005510"/>
    </source>
</evidence>
<sequence>MDDPLFDDPFASSISLIEADIFSGDQLPSPPWQDLDLDLDDDNIQDDLALPVTNATSSGGSGSRSCGKLSHNAYERDRRKELNELYSSLRSLLPDADHTKKMSIPTTVCRVLKYIPELQKEVDNLERKKKELTKANCKAGLVDTSGSTTPIVSATCLNNMEIIVQVSLLCNVATTTLPLSKCIEVLEKEGLHLISSSAYSTFENRTFYTLHLQDLASSNGMDPTIAKCKDKFLHEFALLLHRAMRKYFPHIEEWLQSIQ</sequence>
<proteinExistence type="inferred from homology"/>
<dbReference type="Pfam" id="PF00010">
    <property type="entry name" value="HLH"/>
    <property type="match status" value="1"/>
</dbReference>
<dbReference type="PANTHER" id="PTHR13935:SF41">
    <property type="entry name" value="TRANSCRIPTION FACTOR ORG2-RELATED"/>
    <property type="match status" value="1"/>
</dbReference>
<dbReference type="SUPFAM" id="SSF47459">
    <property type="entry name" value="HLH, helix-loop-helix DNA-binding domain"/>
    <property type="match status" value="1"/>
</dbReference>
<reference evidence="10" key="1">
    <citation type="journal article" date="2018" name="DNA Res.">
        <title>Multiple hybrid de novo genome assembly of finger millet, an orphan allotetraploid crop.</title>
        <authorList>
            <person name="Hatakeyama M."/>
            <person name="Aluri S."/>
            <person name="Balachadran M.T."/>
            <person name="Sivarajan S.R."/>
            <person name="Patrignani A."/>
            <person name="Gruter S."/>
            <person name="Poveda L."/>
            <person name="Shimizu-Inatsugi R."/>
            <person name="Baeten J."/>
            <person name="Francoijs K.J."/>
            <person name="Nataraja K.N."/>
            <person name="Reddy Y.A.N."/>
            <person name="Phadnis S."/>
            <person name="Ravikumar R.L."/>
            <person name="Schlapbach R."/>
            <person name="Sreeman S.M."/>
            <person name="Shimizu K.K."/>
        </authorList>
    </citation>
    <scope>NUCLEOTIDE SEQUENCE</scope>
</reference>
<evidence type="ECO:0000256" key="8">
    <source>
        <dbReference type="ARBA" id="ARBA00074844"/>
    </source>
</evidence>
<dbReference type="GO" id="GO:0046983">
    <property type="term" value="F:protein dimerization activity"/>
    <property type="evidence" value="ECO:0007669"/>
    <property type="project" value="InterPro"/>
</dbReference>
<dbReference type="InterPro" id="IPR011598">
    <property type="entry name" value="bHLH_dom"/>
</dbReference>
<keyword evidence="2" id="KW-0936">Ethylene signaling pathway</keyword>
<dbReference type="FunFam" id="4.10.280.10:FF:000074">
    <property type="entry name" value="Transcription factor ORG2"/>
    <property type="match status" value="1"/>
</dbReference>
<dbReference type="AlphaFoldDB" id="A0AAV5C069"/>
<dbReference type="PANTHER" id="PTHR13935">
    <property type="entry name" value="ACHAETE-SCUTE TRANSCRIPTION FACTOR-RELATED"/>
    <property type="match status" value="1"/>
</dbReference>
<keyword evidence="11" id="KW-1185">Reference proteome</keyword>
<dbReference type="InterPro" id="IPR036638">
    <property type="entry name" value="HLH_DNA-bd_sf"/>
</dbReference>
<evidence type="ECO:0000259" key="9">
    <source>
        <dbReference type="PROSITE" id="PS50888"/>
    </source>
</evidence>
<evidence type="ECO:0000313" key="11">
    <source>
        <dbReference type="Proteomes" id="UP001054889"/>
    </source>
</evidence>
<dbReference type="GO" id="GO:0090575">
    <property type="term" value="C:RNA polymerase II transcription regulator complex"/>
    <property type="evidence" value="ECO:0007669"/>
    <property type="project" value="TreeGrafter"/>
</dbReference>
<name>A0AAV5C069_ELECO</name>
<dbReference type="Gene3D" id="4.10.280.10">
    <property type="entry name" value="Helix-loop-helix DNA-binding domain"/>
    <property type="match status" value="1"/>
</dbReference>
<feature type="domain" description="BHLH" evidence="9">
    <location>
        <begin position="66"/>
        <end position="118"/>
    </location>
</feature>
<dbReference type="Proteomes" id="UP001054889">
    <property type="component" value="Unassembled WGS sequence"/>
</dbReference>
<accession>A0AAV5C069</accession>
<keyword evidence="5" id="KW-0804">Transcription</keyword>
<dbReference type="InterPro" id="IPR015660">
    <property type="entry name" value="MASH1/Ascl1a-like"/>
</dbReference>
<dbReference type="GO" id="GO:0042594">
    <property type="term" value="P:response to starvation"/>
    <property type="evidence" value="ECO:0007669"/>
    <property type="project" value="UniProtKB-ARBA"/>
</dbReference>
<dbReference type="SMART" id="SM00353">
    <property type="entry name" value="HLH"/>
    <property type="match status" value="1"/>
</dbReference>
<comment type="similarity">
    <text evidence="1">Belongs to the bHLH protein family.</text>
</comment>
<gene>
    <name evidence="10" type="primary">ga08284</name>
    <name evidence="10" type="ORF">PR202_ga08284</name>
</gene>
<evidence type="ECO:0000256" key="7">
    <source>
        <dbReference type="ARBA" id="ARBA00056447"/>
    </source>
</evidence>
<evidence type="ECO:0000313" key="10">
    <source>
        <dbReference type="EMBL" id="GJM91866.1"/>
    </source>
</evidence>
<evidence type="ECO:0000256" key="5">
    <source>
        <dbReference type="ARBA" id="ARBA00023163"/>
    </source>
</evidence>
<dbReference type="GO" id="GO:0009873">
    <property type="term" value="P:ethylene-activated signaling pathway"/>
    <property type="evidence" value="ECO:0007669"/>
    <property type="project" value="UniProtKB-KW"/>
</dbReference>
<protein>
    <recommendedName>
        <fullName evidence="8">Protein IRON-RELATED TRANSCRIPTION FACTOR 2</fullName>
    </recommendedName>
</protein>
<organism evidence="10 11">
    <name type="scientific">Eleusine coracana subsp. coracana</name>
    <dbReference type="NCBI Taxonomy" id="191504"/>
    <lineage>
        <taxon>Eukaryota</taxon>
        <taxon>Viridiplantae</taxon>
        <taxon>Streptophyta</taxon>
        <taxon>Embryophyta</taxon>
        <taxon>Tracheophyta</taxon>
        <taxon>Spermatophyta</taxon>
        <taxon>Magnoliopsida</taxon>
        <taxon>Liliopsida</taxon>
        <taxon>Poales</taxon>
        <taxon>Poaceae</taxon>
        <taxon>PACMAD clade</taxon>
        <taxon>Chloridoideae</taxon>
        <taxon>Cynodonteae</taxon>
        <taxon>Eleusininae</taxon>
        <taxon>Eleusine</taxon>
    </lineage>
</organism>
<dbReference type="GO" id="GO:0000977">
    <property type="term" value="F:RNA polymerase II transcription regulatory region sequence-specific DNA binding"/>
    <property type="evidence" value="ECO:0007669"/>
    <property type="project" value="TreeGrafter"/>
</dbReference>
<keyword evidence="4" id="KW-0238">DNA-binding</keyword>
<keyword evidence="3" id="KW-0805">Transcription regulation</keyword>
<evidence type="ECO:0000256" key="3">
    <source>
        <dbReference type="ARBA" id="ARBA00023015"/>
    </source>
</evidence>
<dbReference type="PROSITE" id="PS50888">
    <property type="entry name" value="BHLH"/>
    <property type="match status" value="1"/>
</dbReference>
<evidence type="ECO:0000256" key="6">
    <source>
        <dbReference type="ARBA" id="ARBA00023242"/>
    </source>
</evidence>
<comment type="function">
    <text evidence="7">Transcription activator that binds to the DNA motif 5'-CACGTGG-3' in the promoter of iron (Fe) deficiency-inducible genes as well as of genes involved in iron homeostasis, thus contributing to basal tolerance to iron deficiency, iron uptake from soil and iron transport, particularly during seed maturation and germination. Promotes the accumulation of mugineic acid family phytosiderophores (MAs). Required for ethylene-mediated signaling during iron deficiency responses. Improves growth and yield, especially in calcareous soil with low iron availability. Promotes iron concentration in shoots and grain.</text>
</comment>
<evidence type="ECO:0000256" key="4">
    <source>
        <dbReference type="ARBA" id="ARBA00023125"/>
    </source>
</evidence>
<reference evidence="10" key="2">
    <citation type="submission" date="2021-12" db="EMBL/GenBank/DDBJ databases">
        <title>Resequencing data analysis of finger millet.</title>
        <authorList>
            <person name="Hatakeyama M."/>
            <person name="Aluri S."/>
            <person name="Balachadran M.T."/>
            <person name="Sivarajan S.R."/>
            <person name="Poveda L."/>
            <person name="Shimizu-Inatsugi R."/>
            <person name="Schlapbach R."/>
            <person name="Sreeman S.M."/>
            <person name="Shimizu K.K."/>
        </authorList>
    </citation>
    <scope>NUCLEOTIDE SEQUENCE</scope>
</reference>
<dbReference type="EMBL" id="BQKI01000004">
    <property type="protein sequence ID" value="GJM91866.1"/>
    <property type="molecule type" value="Genomic_DNA"/>
</dbReference>